<protein>
    <submittedName>
        <fullName evidence="2">Uncharacterized protein</fullName>
    </submittedName>
</protein>
<sequence length="844" mass="94822">MGLFDDEWSDDLSEFKTLSFEDVNKGFAGKTNILDQISLKGAPEYRSKFFDQKNIPLGESFMDHEKTSAFHGTGKNENGEQGYSYTVTTIPCESGSMVYEKYKSTAEQPHILNLFYERSIKDKNNFFGDFYIAQMGDYHVKLVDQYPNPLPAKINGTLYKNLTSLKDEAEYLYQVAYSTNGDKLDPTQIQLALMREYGYKSGNTQFEELIGSIEGIPQDALNWCADQVGKLVPDEKNYEPSHEDYSPLIPLPIGGILVPVNMNKAAQFFENLENSPFVQSVENAFATVWELVKNAASKVKDVVVEHLPDALKPLIQKISNIVNQIKTFLSDLQEVIKNIIHIGLEALKIINAFVCGIVSGLVSLVQCILYLLAFICSPITTFSYKQFLEKRSSQEKIEDVLDFIYEHAAKVFGAITSLLSKGDTDGISDLYASIGNFFTGISTYKMAYYAGCVVFEIIINILLLIFTEGAGNVIKGVTYVEKIKSLLMVILKETISVVTVGLSDLFLLLGRIIAKFIKACNTGFKALAKFFDELISGMRNGSKLDDLAQDVQEIEGVIISQRRKPLINKKSLVFSFIPDASMLKIQAIIRATEATINFIRNKLGYCLEYNGVLLYKGTLAGLRKETKKIVKILEEEGETAARRYLDDLLLQEVYRTQYIRPPGLFPKIAKILIEKKFGKVGGELFSTVENEWNRLRNIHTTGNSRGRLVLISGMADKESGTISKLFSNFTDKEIEKGLHLDFINDLHPTLRKRLEIHLQKRGVNGEGLNLADPDVMKFAWDEVDIAHAEFRALDDLLKKIDPDGKLGENAFGRILGYNSFLRKEGLQGCCADCFYLTYGVTFMK</sequence>
<feature type="transmembrane region" description="Helical" evidence="1">
    <location>
        <begin position="446"/>
        <end position="466"/>
    </location>
</feature>
<evidence type="ECO:0000313" key="2">
    <source>
        <dbReference type="EMBL" id="ROH95898.1"/>
    </source>
</evidence>
<dbReference type="Proteomes" id="UP000295709">
    <property type="component" value="Unassembled WGS sequence"/>
</dbReference>
<feature type="transmembrane region" description="Helical" evidence="1">
    <location>
        <begin position="349"/>
        <end position="375"/>
    </location>
</feature>
<dbReference type="AlphaFoldDB" id="A0A3N0VVH6"/>
<evidence type="ECO:0000313" key="3">
    <source>
        <dbReference type="EMBL" id="TDX91704.1"/>
    </source>
</evidence>
<keyword evidence="1" id="KW-0812">Transmembrane</keyword>
<keyword evidence="1" id="KW-0472">Membrane</keyword>
<proteinExistence type="predicted"/>
<evidence type="ECO:0000313" key="5">
    <source>
        <dbReference type="Proteomes" id="UP000295709"/>
    </source>
</evidence>
<gene>
    <name evidence="3" type="ORF">BCF50_2842</name>
    <name evidence="2" type="ORF">EGI05_15380</name>
</gene>
<keyword evidence="1" id="KW-1133">Transmembrane helix</keyword>
<evidence type="ECO:0000256" key="1">
    <source>
        <dbReference type="SAM" id="Phobius"/>
    </source>
</evidence>
<comment type="caution">
    <text evidence="2">The sequence shown here is derived from an EMBL/GenBank/DDBJ whole genome shotgun (WGS) entry which is preliminary data.</text>
</comment>
<organism evidence="2 4">
    <name type="scientific">Chryseobacterium daecheongense</name>
    <dbReference type="NCBI Taxonomy" id="192389"/>
    <lineage>
        <taxon>Bacteria</taxon>
        <taxon>Pseudomonadati</taxon>
        <taxon>Bacteroidota</taxon>
        <taxon>Flavobacteriia</taxon>
        <taxon>Flavobacteriales</taxon>
        <taxon>Weeksellaceae</taxon>
        <taxon>Chryseobacterium group</taxon>
        <taxon>Chryseobacterium</taxon>
    </lineage>
</organism>
<dbReference type="OrthoDB" id="1220560at2"/>
<dbReference type="EMBL" id="SOQW01000003">
    <property type="protein sequence ID" value="TDX91704.1"/>
    <property type="molecule type" value="Genomic_DNA"/>
</dbReference>
<keyword evidence="5" id="KW-1185">Reference proteome</keyword>
<reference evidence="2 4" key="1">
    <citation type="submission" date="2018-11" db="EMBL/GenBank/DDBJ databases">
        <title>Proposal to divide the Flavobacteriaceae and reorganize its genera based on Amino Acid Identity values calculated from whole genome sequences.</title>
        <authorList>
            <person name="Nicholson A.C."/>
            <person name="Gulvik C.A."/>
            <person name="Whitney A.M."/>
            <person name="Humrighouse B.W."/>
            <person name="Bell M."/>
            <person name="Holmes B."/>
            <person name="Steigerwalt A."/>
            <person name="Villarma A."/>
            <person name="Sheth M."/>
            <person name="Batra D."/>
            <person name="Pryor J."/>
            <person name="Bernardet J.-F."/>
            <person name="Hugo C."/>
            <person name="Kampfer P."/>
            <person name="Newman J."/>
            <person name="Mcquiston J.R."/>
        </authorList>
    </citation>
    <scope>NUCLEOTIDE SEQUENCE [LARGE SCALE GENOMIC DNA]</scope>
    <source>
        <strain evidence="2 4">DSM 15235</strain>
    </source>
</reference>
<accession>A0A3N0VVH6</accession>
<dbReference type="Proteomes" id="UP000269375">
    <property type="component" value="Unassembled WGS sequence"/>
</dbReference>
<evidence type="ECO:0000313" key="4">
    <source>
        <dbReference type="Proteomes" id="UP000269375"/>
    </source>
</evidence>
<dbReference type="RefSeq" id="WP_123263912.1">
    <property type="nucleotide sequence ID" value="NZ_RJTX01000004.1"/>
</dbReference>
<dbReference type="EMBL" id="RJTX01000004">
    <property type="protein sequence ID" value="ROH95898.1"/>
    <property type="molecule type" value="Genomic_DNA"/>
</dbReference>
<reference evidence="3 5" key="2">
    <citation type="submission" date="2019-03" db="EMBL/GenBank/DDBJ databases">
        <title>Genomic Encyclopedia of Archaeal and Bacterial Type Strains, Phase II (KMG-II): from individual species to whole genera.</title>
        <authorList>
            <person name="Goeker M."/>
        </authorList>
    </citation>
    <scope>NUCLEOTIDE SEQUENCE [LARGE SCALE GENOMIC DNA]</scope>
    <source>
        <strain evidence="3 5">DSM 15235</strain>
    </source>
</reference>
<name>A0A3N0VVH6_9FLAO</name>